<dbReference type="PROSITE" id="PS51186">
    <property type="entry name" value="GNAT"/>
    <property type="match status" value="1"/>
</dbReference>
<dbReference type="PANTHER" id="PTHR43792">
    <property type="entry name" value="GNAT FAMILY, PUTATIVE (AFU_ORTHOLOGUE AFUA_3G00765)-RELATED-RELATED"/>
    <property type="match status" value="1"/>
</dbReference>
<name>A0A6I8LLW2_9PSEU</name>
<protein>
    <submittedName>
        <fullName evidence="3">Acetyltransferase</fullName>
    </submittedName>
</protein>
<dbReference type="PROSITE" id="PS51819">
    <property type="entry name" value="VOC"/>
    <property type="match status" value="1"/>
</dbReference>
<dbReference type="InterPro" id="IPR037523">
    <property type="entry name" value="VOC_core"/>
</dbReference>
<feature type="domain" description="N-acetyltransferase" evidence="1">
    <location>
        <begin position="11"/>
        <end position="173"/>
    </location>
</feature>
<reference evidence="3 4" key="1">
    <citation type="submission" date="2019-09" db="EMBL/GenBank/DDBJ databases">
        <authorList>
            <person name="Leyn A S."/>
        </authorList>
    </citation>
    <scope>NUCLEOTIDE SEQUENCE [LARGE SCALE GENOMIC DNA]</scope>
    <source>
        <strain evidence="3">AA231_1</strain>
    </source>
</reference>
<dbReference type="InterPro" id="IPR029068">
    <property type="entry name" value="Glyas_Bleomycin-R_OHBP_Dase"/>
</dbReference>
<dbReference type="CDD" id="cd04301">
    <property type="entry name" value="NAT_SF"/>
    <property type="match status" value="1"/>
</dbReference>
<keyword evidence="4" id="KW-1185">Reference proteome</keyword>
<dbReference type="RefSeq" id="WP_196425320.1">
    <property type="nucleotide sequence ID" value="NZ_CABVGP010000001.1"/>
</dbReference>
<dbReference type="EMBL" id="CABVGP010000001">
    <property type="protein sequence ID" value="VVJ17972.1"/>
    <property type="molecule type" value="Genomic_DNA"/>
</dbReference>
<dbReference type="InterPro" id="IPR016181">
    <property type="entry name" value="Acyl_CoA_acyltransferase"/>
</dbReference>
<dbReference type="Gene3D" id="3.40.630.30">
    <property type="match status" value="1"/>
</dbReference>
<dbReference type="SUPFAM" id="SSF55729">
    <property type="entry name" value="Acyl-CoA N-acyltransferases (Nat)"/>
    <property type="match status" value="1"/>
</dbReference>
<proteinExistence type="predicted"/>
<dbReference type="GO" id="GO:0016747">
    <property type="term" value="F:acyltransferase activity, transferring groups other than amino-acyl groups"/>
    <property type="evidence" value="ECO:0007669"/>
    <property type="project" value="InterPro"/>
</dbReference>
<dbReference type="AlphaFoldDB" id="A0A6I8LLW2"/>
<dbReference type="Gene3D" id="3.10.180.10">
    <property type="entry name" value="2,3-Dihydroxybiphenyl 1,2-Dioxygenase, domain 1"/>
    <property type="match status" value="1"/>
</dbReference>
<dbReference type="Proteomes" id="UP000399805">
    <property type="component" value="Unassembled WGS sequence"/>
</dbReference>
<evidence type="ECO:0000259" key="1">
    <source>
        <dbReference type="PROSITE" id="PS51186"/>
    </source>
</evidence>
<dbReference type="InterPro" id="IPR004360">
    <property type="entry name" value="Glyas_Fos-R_dOase_dom"/>
</dbReference>
<dbReference type="InterPro" id="IPR051531">
    <property type="entry name" value="N-acetyltransferase"/>
</dbReference>
<dbReference type="InterPro" id="IPR000182">
    <property type="entry name" value="GNAT_dom"/>
</dbReference>
<evidence type="ECO:0000313" key="3">
    <source>
        <dbReference type="EMBL" id="VVJ17972.1"/>
    </source>
</evidence>
<evidence type="ECO:0000313" key="4">
    <source>
        <dbReference type="Proteomes" id="UP000399805"/>
    </source>
</evidence>
<dbReference type="Pfam" id="PF13302">
    <property type="entry name" value="Acetyltransf_3"/>
    <property type="match status" value="1"/>
</dbReference>
<evidence type="ECO:0000259" key="2">
    <source>
        <dbReference type="PROSITE" id="PS51819"/>
    </source>
</evidence>
<sequence length="310" mass="34259">MGDLPARTERLVVRRFAAGDVAAFTAYRSDPEVARYQGWDAPVPEAAARRLVHEFATAVEGKPGWFQYAVERDGVLIGDVGIRLAGNRKQAEVGFTIARAHQGNGYASEAVQCVLDRVFATGVRRVSAECDARNTASARLLERLGFTREGVRRRHTWLKGEWTDDLLFGLLAENRHAAGPAIFACRPNLLVSDLGTSLDFYSGLLGFRIGWRWSDPRARFLSEGEPHEPGTAMVERDGVQIMLTQAAGAHTTRLHLDVHTAGQVDALFREWRGRGADIAEPPFVRPWGMYEMRLLDPDGTVLRVSSPPAP</sequence>
<dbReference type="Pfam" id="PF00903">
    <property type="entry name" value="Glyoxalase"/>
    <property type="match status" value="1"/>
</dbReference>
<gene>
    <name evidence="3" type="ORF">AA23TX_02993</name>
</gene>
<accession>A0A6I8LLW2</accession>
<organism evidence="3 4">
    <name type="scientific">Amycolatopsis camponoti</name>
    <dbReference type="NCBI Taxonomy" id="2606593"/>
    <lineage>
        <taxon>Bacteria</taxon>
        <taxon>Bacillati</taxon>
        <taxon>Actinomycetota</taxon>
        <taxon>Actinomycetes</taxon>
        <taxon>Pseudonocardiales</taxon>
        <taxon>Pseudonocardiaceae</taxon>
        <taxon>Amycolatopsis</taxon>
    </lineage>
</organism>
<keyword evidence="3" id="KW-0808">Transferase</keyword>
<dbReference type="PANTHER" id="PTHR43792:SF1">
    <property type="entry name" value="N-ACETYLTRANSFERASE DOMAIN-CONTAINING PROTEIN"/>
    <property type="match status" value="1"/>
</dbReference>
<feature type="domain" description="VOC" evidence="2">
    <location>
        <begin position="179"/>
        <end position="307"/>
    </location>
</feature>
<dbReference type="SUPFAM" id="SSF54593">
    <property type="entry name" value="Glyoxalase/Bleomycin resistance protein/Dihydroxybiphenyl dioxygenase"/>
    <property type="match status" value="1"/>
</dbReference>